<dbReference type="InterPro" id="IPR001138">
    <property type="entry name" value="Zn2Cys6_DnaBD"/>
</dbReference>
<dbReference type="OrthoDB" id="6133115at2759"/>
<dbReference type="PANTHER" id="PTHR47785:SF6">
    <property type="entry name" value="ZN(II)2CYS6 TRANSCRIPTION FACTOR (EUROFUNG)"/>
    <property type="match status" value="1"/>
</dbReference>
<dbReference type="PROSITE" id="PS50048">
    <property type="entry name" value="ZN2_CY6_FUNGAL_2"/>
    <property type="match status" value="1"/>
</dbReference>
<keyword evidence="6" id="KW-1185">Reference proteome</keyword>
<keyword evidence="2" id="KW-0539">Nucleus</keyword>
<gene>
    <name evidence="5" type="ORF">HYALB_00002932</name>
</gene>
<dbReference type="PROSITE" id="PS00463">
    <property type="entry name" value="ZN2_CY6_FUNGAL_1"/>
    <property type="match status" value="1"/>
</dbReference>
<dbReference type="SUPFAM" id="SSF57701">
    <property type="entry name" value="Zn2/Cys6 DNA-binding domain"/>
    <property type="match status" value="1"/>
</dbReference>
<evidence type="ECO:0000256" key="2">
    <source>
        <dbReference type="ARBA" id="ARBA00023242"/>
    </source>
</evidence>
<dbReference type="GO" id="GO:0000981">
    <property type="term" value="F:DNA-binding transcription factor activity, RNA polymerase II-specific"/>
    <property type="evidence" value="ECO:0007669"/>
    <property type="project" value="InterPro"/>
</dbReference>
<feature type="region of interest" description="Disordered" evidence="3">
    <location>
        <begin position="1"/>
        <end position="21"/>
    </location>
</feature>
<dbReference type="PANTHER" id="PTHR47785">
    <property type="entry name" value="ZN(II)2CYS6 TRANSCRIPTION FACTOR (EUROFUNG)-RELATED-RELATED"/>
    <property type="match status" value="1"/>
</dbReference>
<evidence type="ECO:0000259" key="4">
    <source>
        <dbReference type="PROSITE" id="PS50048"/>
    </source>
</evidence>
<dbReference type="GO" id="GO:0008270">
    <property type="term" value="F:zinc ion binding"/>
    <property type="evidence" value="ECO:0007669"/>
    <property type="project" value="InterPro"/>
</dbReference>
<dbReference type="AlphaFoldDB" id="A0A9N9M1D9"/>
<protein>
    <recommendedName>
        <fullName evidence="4">Zn(2)-C6 fungal-type domain-containing protein</fullName>
    </recommendedName>
</protein>
<organism evidence="5 6">
    <name type="scientific">Hymenoscyphus albidus</name>
    <dbReference type="NCBI Taxonomy" id="595503"/>
    <lineage>
        <taxon>Eukaryota</taxon>
        <taxon>Fungi</taxon>
        <taxon>Dikarya</taxon>
        <taxon>Ascomycota</taxon>
        <taxon>Pezizomycotina</taxon>
        <taxon>Leotiomycetes</taxon>
        <taxon>Helotiales</taxon>
        <taxon>Helotiaceae</taxon>
        <taxon>Hymenoscyphus</taxon>
    </lineage>
</organism>
<dbReference type="Pfam" id="PF00172">
    <property type="entry name" value="Zn_clus"/>
    <property type="match status" value="1"/>
</dbReference>
<dbReference type="SMART" id="SM00066">
    <property type="entry name" value="GAL4"/>
    <property type="match status" value="1"/>
</dbReference>
<comment type="caution">
    <text evidence="5">The sequence shown here is derived from an EMBL/GenBank/DDBJ whole genome shotgun (WGS) entry which is preliminary data.</text>
</comment>
<dbReference type="EMBL" id="CAJVRM010000695">
    <property type="protein sequence ID" value="CAG8982915.1"/>
    <property type="molecule type" value="Genomic_DNA"/>
</dbReference>
<reference evidence="5" key="1">
    <citation type="submission" date="2021-07" db="EMBL/GenBank/DDBJ databases">
        <authorList>
            <person name="Durling M."/>
        </authorList>
    </citation>
    <scope>NUCLEOTIDE SEQUENCE</scope>
</reference>
<dbReference type="CDD" id="cd12148">
    <property type="entry name" value="fungal_TF_MHR"/>
    <property type="match status" value="1"/>
</dbReference>
<keyword evidence="1" id="KW-0479">Metal-binding</keyword>
<evidence type="ECO:0000256" key="1">
    <source>
        <dbReference type="ARBA" id="ARBA00022723"/>
    </source>
</evidence>
<sequence>MDSASSATSSHPAPSRVQRGAIATQACETCRQRKQKCDEQRPKCSSCVRMKLECRYREPQPTKKDKTLVEILERLKSLESKVDRIPLRPPLPTTGFDPLVSSPSSAPSFNIEPEDTSSSYSSLHRLPPFQPNPSSTSRNPPYRHASAAHKMLTWPAIQRVLIQANPENAEDLKTLEADGSAYVVQVQKEMLSLPLDESLPSQPFEGMQTQETRALGATRVTFPDLTRDVMTELAHSYFDTFNLLYPFMDRVIFVTDILSQVQSEGFGSDTISVLALLVFALGDLASNAIHGPPIDTYRGRGSGVRGGTTLKPPGLALFNEARKRMGFILTNCDLENVQIFSLAALYFESCSHHLDFWRLTVSASLACQVMITCNKIDWSSHRGDITKRAYWHCVMMETCLNVELDLPTTGIMSFERDIGMPLFSGPISDEDAHINQNTQFEKHFASQIALRRLCAELHHDINDSVRNISTRQSQEDNYTGPNAASLKTLALRLTEWRSMLPPELQWPENDLMCFPTPQIVSLNQMLDPRLSPQQPPRAPLFTANLDDEPAYYPYLYDIHVALLRTRYYYAMYMVYRPFVYKALHFPECMTTEDQNGAAECLHQMAPNAITDFEEEKDGSISLLLVTKFPWDSHYATYGTT</sequence>
<proteinExistence type="predicted"/>
<dbReference type="CDD" id="cd00067">
    <property type="entry name" value="GAL4"/>
    <property type="match status" value="1"/>
</dbReference>
<dbReference type="Gene3D" id="4.10.240.10">
    <property type="entry name" value="Zn(2)-C6 fungal-type DNA-binding domain"/>
    <property type="match status" value="1"/>
</dbReference>
<dbReference type="Pfam" id="PF04082">
    <property type="entry name" value="Fungal_trans"/>
    <property type="match status" value="1"/>
</dbReference>
<dbReference type="GO" id="GO:0006351">
    <property type="term" value="P:DNA-templated transcription"/>
    <property type="evidence" value="ECO:0007669"/>
    <property type="project" value="InterPro"/>
</dbReference>
<evidence type="ECO:0000313" key="6">
    <source>
        <dbReference type="Proteomes" id="UP000701801"/>
    </source>
</evidence>
<dbReference type="GO" id="GO:0003677">
    <property type="term" value="F:DNA binding"/>
    <property type="evidence" value="ECO:0007669"/>
    <property type="project" value="InterPro"/>
</dbReference>
<feature type="compositionally biased region" description="Low complexity" evidence="3">
    <location>
        <begin position="1"/>
        <end position="15"/>
    </location>
</feature>
<feature type="region of interest" description="Disordered" evidence="3">
    <location>
        <begin position="86"/>
        <end position="143"/>
    </location>
</feature>
<dbReference type="Proteomes" id="UP000701801">
    <property type="component" value="Unassembled WGS sequence"/>
</dbReference>
<dbReference type="InterPro" id="IPR007219">
    <property type="entry name" value="XnlR_reg_dom"/>
</dbReference>
<evidence type="ECO:0000256" key="3">
    <source>
        <dbReference type="SAM" id="MobiDB-lite"/>
    </source>
</evidence>
<feature type="domain" description="Zn(2)-C6 fungal-type" evidence="4">
    <location>
        <begin position="26"/>
        <end position="56"/>
    </location>
</feature>
<dbReference type="InterPro" id="IPR053181">
    <property type="entry name" value="EcdB-like_regulator"/>
</dbReference>
<accession>A0A9N9M1D9</accession>
<name>A0A9N9M1D9_9HELO</name>
<evidence type="ECO:0000313" key="5">
    <source>
        <dbReference type="EMBL" id="CAG8982915.1"/>
    </source>
</evidence>
<dbReference type="InterPro" id="IPR036864">
    <property type="entry name" value="Zn2-C6_fun-type_DNA-bd_sf"/>
</dbReference>